<dbReference type="Pfam" id="PF01431">
    <property type="entry name" value="Peptidase_M13"/>
    <property type="match status" value="1"/>
</dbReference>
<gene>
    <name evidence="3" type="ORF">B4U80_03074</name>
</gene>
<dbReference type="GO" id="GO:0016485">
    <property type="term" value="P:protein processing"/>
    <property type="evidence" value="ECO:0007669"/>
    <property type="project" value="TreeGrafter"/>
</dbReference>
<sequence>MLLNAYLKWEHRNGHEHRLPGLDLTSYQLFFLNYAQIWCGLMRPEAAINSLRTSSHTPGKFRVIGTLSNFEEFSNAFNCPIDSKMNPKNKCRVW</sequence>
<evidence type="ECO:0000313" key="4">
    <source>
        <dbReference type="Proteomes" id="UP000288716"/>
    </source>
</evidence>
<dbReference type="InterPro" id="IPR024079">
    <property type="entry name" value="MetalloPept_cat_dom_sf"/>
</dbReference>
<dbReference type="InterPro" id="IPR000718">
    <property type="entry name" value="Peptidase_M13"/>
</dbReference>
<dbReference type="GO" id="GO:0005886">
    <property type="term" value="C:plasma membrane"/>
    <property type="evidence" value="ECO:0007669"/>
    <property type="project" value="TreeGrafter"/>
</dbReference>
<dbReference type="InterPro" id="IPR018497">
    <property type="entry name" value="Peptidase_M13_C"/>
</dbReference>
<dbReference type="Proteomes" id="UP000288716">
    <property type="component" value="Unassembled WGS sequence"/>
</dbReference>
<organism evidence="3 4">
    <name type="scientific">Leptotrombidium deliense</name>
    <dbReference type="NCBI Taxonomy" id="299467"/>
    <lineage>
        <taxon>Eukaryota</taxon>
        <taxon>Metazoa</taxon>
        <taxon>Ecdysozoa</taxon>
        <taxon>Arthropoda</taxon>
        <taxon>Chelicerata</taxon>
        <taxon>Arachnida</taxon>
        <taxon>Acari</taxon>
        <taxon>Acariformes</taxon>
        <taxon>Trombidiformes</taxon>
        <taxon>Prostigmata</taxon>
        <taxon>Anystina</taxon>
        <taxon>Parasitengona</taxon>
        <taxon>Trombiculoidea</taxon>
        <taxon>Trombiculidae</taxon>
        <taxon>Leptotrombidium</taxon>
    </lineage>
</organism>
<dbReference type="SUPFAM" id="SSF55486">
    <property type="entry name" value="Metalloproteases ('zincins'), catalytic domain"/>
    <property type="match status" value="1"/>
</dbReference>
<keyword evidence="4" id="KW-1185">Reference proteome</keyword>
<feature type="domain" description="Peptidase M13 C-terminal" evidence="2">
    <location>
        <begin position="5"/>
        <end position="93"/>
    </location>
</feature>
<dbReference type="PANTHER" id="PTHR11733:SF167">
    <property type="entry name" value="FI17812P1-RELATED"/>
    <property type="match status" value="1"/>
</dbReference>
<reference evidence="3 4" key="1">
    <citation type="journal article" date="2018" name="Gigascience">
        <title>Genomes of trombidid mites reveal novel predicted allergens and laterally-transferred genes associated with secondary metabolism.</title>
        <authorList>
            <person name="Dong X."/>
            <person name="Chaisiri K."/>
            <person name="Xia D."/>
            <person name="Armstrong S.D."/>
            <person name="Fang Y."/>
            <person name="Donnelly M.J."/>
            <person name="Kadowaki T."/>
            <person name="McGarry J.W."/>
            <person name="Darby A.C."/>
            <person name="Makepeace B.L."/>
        </authorList>
    </citation>
    <scope>NUCLEOTIDE SEQUENCE [LARGE SCALE GENOMIC DNA]</scope>
    <source>
        <strain evidence="3">UoL-UT</strain>
    </source>
</reference>
<evidence type="ECO:0000256" key="1">
    <source>
        <dbReference type="ARBA" id="ARBA00007357"/>
    </source>
</evidence>
<evidence type="ECO:0000259" key="2">
    <source>
        <dbReference type="Pfam" id="PF01431"/>
    </source>
</evidence>
<dbReference type="EMBL" id="NCKV01003857">
    <property type="protein sequence ID" value="RWS25303.1"/>
    <property type="molecule type" value="Genomic_DNA"/>
</dbReference>
<proteinExistence type="inferred from homology"/>
<dbReference type="PANTHER" id="PTHR11733">
    <property type="entry name" value="ZINC METALLOPROTEASE FAMILY M13 NEPRILYSIN-RELATED"/>
    <property type="match status" value="1"/>
</dbReference>
<evidence type="ECO:0000313" key="3">
    <source>
        <dbReference type="EMBL" id="RWS25303.1"/>
    </source>
</evidence>
<dbReference type="OrthoDB" id="6475849at2759"/>
<name>A0A443SCN5_9ACAR</name>
<dbReference type="AlphaFoldDB" id="A0A443SCN5"/>
<dbReference type="PROSITE" id="PS51885">
    <property type="entry name" value="NEPRILYSIN"/>
    <property type="match status" value="1"/>
</dbReference>
<dbReference type="Gene3D" id="3.40.390.10">
    <property type="entry name" value="Collagenase (Catalytic Domain)"/>
    <property type="match status" value="1"/>
</dbReference>
<dbReference type="GO" id="GO:0004222">
    <property type="term" value="F:metalloendopeptidase activity"/>
    <property type="evidence" value="ECO:0007669"/>
    <property type="project" value="InterPro"/>
</dbReference>
<protein>
    <submittedName>
        <fullName evidence="3">Membrane metallo-endopeptidase-like 1 isoform X2</fullName>
    </submittedName>
</protein>
<accession>A0A443SCN5</accession>
<comment type="caution">
    <text evidence="3">The sequence shown here is derived from an EMBL/GenBank/DDBJ whole genome shotgun (WGS) entry which is preliminary data.</text>
</comment>
<comment type="similarity">
    <text evidence="1">Belongs to the peptidase M13 family.</text>
</comment>
<dbReference type="VEuPathDB" id="VectorBase:LDEU006737"/>